<keyword evidence="4" id="KW-1185">Reference proteome</keyword>
<dbReference type="Gene3D" id="2.30.30.90">
    <property type="match status" value="1"/>
</dbReference>
<dbReference type="PANTHER" id="PTHR42954">
    <property type="entry name" value="FE(2+) TRANSPORT PROTEIN A"/>
    <property type="match status" value="1"/>
</dbReference>
<dbReference type="InterPro" id="IPR007167">
    <property type="entry name" value="Fe-transptr_FeoA-like"/>
</dbReference>
<dbReference type="EMBL" id="FO681348">
    <property type="protein sequence ID" value="CCV66228.1"/>
    <property type="molecule type" value="Genomic_DNA"/>
</dbReference>
<dbReference type="PANTHER" id="PTHR42954:SF2">
    <property type="entry name" value="FE(2+) TRANSPORT PROTEIN A"/>
    <property type="match status" value="1"/>
</dbReference>
<name>U4KS10_9MOLU</name>
<dbReference type="InterPro" id="IPR052713">
    <property type="entry name" value="FeoA"/>
</dbReference>
<accession>U4KS10</accession>
<dbReference type="HOGENOM" id="CLU_150646_12_4_14"/>
<dbReference type="Pfam" id="PF04023">
    <property type="entry name" value="FeoA"/>
    <property type="match status" value="1"/>
</dbReference>
<proteinExistence type="predicted"/>
<dbReference type="InterPro" id="IPR008988">
    <property type="entry name" value="Transcriptional_repressor_C"/>
</dbReference>
<dbReference type="SMART" id="SM00899">
    <property type="entry name" value="FeoA"/>
    <property type="match status" value="1"/>
</dbReference>
<dbReference type="OrthoDB" id="9811076at2"/>
<dbReference type="GO" id="GO:0046914">
    <property type="term" value="F:transition metal ion binding"/>
    <property type="evidence" value="ECO:0007669"/>
    <property type="project" value="InterPro"/>
</dbReference>
<keyword evidence="1" id="KW-0408">Iron</keyword>
<dbReference type="InterPro" id="IPR038157">
    <property type="entry name" value="FeoA_core_dom"/>
</dbReference>
<evidence type="ECO:0000313" key="4">
    <source>
        <dbReference type="Proteomes" id="UP000032737"/>
    </source>
</evidence>
<evidence type="ECO:0000313" key="3">
    <source>
        <dbReference type="EMBL" id="CCV66228.1"/>
    </source>
</evidence>
<dbReference type="KEGG" id="abra:BN85312070"/>
<reference evidence="3 4" key="1">
    <citation type="journal article" date="2013" name="J. Mol. Microbiol. Biotechnol.">
        <title>Analysis of the Complete Genomes of Acholeplasma brassicae , A. palmae and A. laidlawii and Their Comparison to the Obligate Parasites from ' Candidatus Phytoplasma'.</title>
        <authorList>
            <person name="Kube M."/>
            <person name="Siewert C."/>
            <person name="Migdoll A.M."/>
            <person name="Duduk B."/>
            <person name="Holz S."/>
            <person name="Rabus R."/>
            <person name="Seemuller E."/>
            <person name="Mitrovic J."/>
            <person name="Muller I."/>
            <person name="Buttner C."/>
            <person name="Reinhardt R."/>
        </authorList>
    </citation>
    <scope>NUCLEOTIDE SEQUENCE [LARGE SCALE GENOMIC DNA]</scope>
    <source>
        <strain evidence="4">0502</strain>
    </source>
</reference>
<evidence type="ECO:0000256" key="1">
    <source>
        <dbReference type="ARBA" id="ARBA00023004"/>
    </source>
</evidence>
<evidence type="ECO:0000259" key="2">
    <source>
        <dbReference type="SMART" id="SM00899"/>
    </source>
</evidence>
<sequence length="84" mass="9677">MNQTNKKEVTLDTLKIGQRGVVVKLLTTDKALRRRLLDMGLTRGVQVLIKKVAPLGDPYDILIRDYELCIRKLDMKNILVEVER</sequence>
<dbReference type="STRING" id="61635.BN85312070"/>
<feature type="domain" description="Ferrous iron transporter FeoA-like" evidence="2">
    <location>
        <begin position="9"/>
        <end position="82"/>
    </location>
</feature>
<dbReference type="Proteomes" id="UP000032737">
    <property type="component" value="Chromosome"/>
</dbReference>
<dbReference type="SUPFAM" id="SSF50037">
    <property type="entry name" value="C-terminal domain of transcriptional repressors"/>
    <property type="match status" value="1"/>
</dbReference>
<gene>
    <name evidence="3" type="primary">feoA</name>
    <name evidence="3" type="ORF">BN85312070</name>
</gene>
<protein>
    <submittedName>
        <fullName evidence="3">Putative Fe2+ transport system protein A</fullName>
    </submittedName>
</protein>
<dbReference type="RefSeq" id="WP_030005088.1">
    <property type="nucleotide sequence ID" value="NC_022549.1"/>
</dbReference>
<organism evidence="3 4">
    <name type="scientific">Acholeplasma brassicae</name>
    <dbReference type="NCBI Taxonomy" id="61635"/>
    <lineage>
        <taxon>Bacteria</taxon>
        <taxon>Bacillati</taxon>
        <taxon>Mycoplasmatota</taxon>
        <taxon>Mollicutes</taxon>
        <taxon>Acholeplasmatales</taxon>
        <taxon>Acholeplasmataceae</taxon>
        <taxon>Acholeplasma</taxon>
    </lineage>
</organism>
<dbReference type="AlphaFoldDB" id="U4KS10"/>